<dbReference type="Proteomes" id="UP000015729">
    <property type="component" value="Unassembled WGS sequence"/>
</dbReference>
<protein>
    <submittedName>
        <fullName evidence="1">Transposase</fullName>
    </submittedName>
</protein>
<comment type="caution">
    <text evidence="1">The sequence shown here is derived from an EMBL/GenBank/DDBJ whole genome shotgun (WGS) entry which is preliminary data.</text>
</comment>
<name>S6URW8_PSESF</name>
<reference evidence="1 2" key="1">
    <citation type="journal article" date="2013" name="PLoS Pathog.">
        <title>Genomic analysis of the Kiwifruit pathogen Pseudomonas syringae pv. actinidiae provides insight into the origins of an emergent plant disease.</title>
        <authorList>
            <person name="McCann H.C."/>
            <person name="Rikkerink E.H."/>
            <person name="Bertels F."/>
            <person name="Fiers M."/>
            <person name="Lu A."/>
            <person name="Rees-George J."/>
            <person name="Andersen M.T."/>
            <person name="Gleave A.P."/>
            <person name="Haubold B."/>
            <person name="Wohlers M.W."/>
            <person name="Guttman D.S."/>
            <person name="Wang P.W."/>
            <person name="Straub C."/>
            <person name="Vanneste J.L."/>
            <person name="Rainey P.B."/>
            <person name="Templeton M.D."/>
        </authorList>
    </citation>
    <scope>NUCLEOTIDE SEQUENCE [LARGE SCALE GENOMIC DNA]</scope>
    <source>
        <strain evidence="1 2">ICMP 18807</strain>
    </source>
</reference>
<feature type="non-terminal residue" evidence="1">
    <location>
        <position position="62"/>
    </location>
</feature>
<organism evidence="1 2">
    <name type="scientific">Pseudomonas syringae pv. actinidiae ICMP 18807</name>
    <dbReference type="NCBI Taxonomy" id="1194404"/>
    <lineage>
        <taxon>Bacteria</taxon>
        <taxon>Pseudomonadati</taxon>
        <taxon>Pseudomonadota</taxon>
        <taxon>Gammaproteobacteria</taxon>
        <taxon>Pseudomonadales</taxon>
        <taxon>Pseudomonadaceae</taxon>
        <taxon>Pseudomonas</taxon>
        <taxon>Pseudomonas syringae</taxon>
    </lineage>
</organism>
<proteinExistence type="predicted"/>
<accession>S6URW8</accession>
<gene>
    <name evidence="1" type="ORF">A244_28790</name>
</gene>
<evidence type="ECO:0000313" key="1">
    <source>
        <dbReference type="EMBL" id="EPN41399.1"/>
    </source>
</evidence>
<evidence type="ECO:0000313" key="2">
    <source>
        <dbReference type="Proteomes" id="UP000015729"/>
    </source>
</evidence>
<dbReference type="AlphaFoldDB" id="S6URW8"/>
<dbReference type="EMBL" id="AOKG01001958">
    <property type="protein sequence ID" value="EPN41399.1"/>
    <property type="molecule type" value="Genomic_DNA"/>
</dbReference>
<sequence>MAQVAGISPASVQRIWAANDIKPHLTRTFKLSNDPNFEEKFWDVIGLYLDPPDKALVLCCDE</sequence>